<feature type="compositionally biased region" description="Basic and acidic residues" evidence="1">
    <location>
        <begin position="10"/>
        <end position="22"/>
    </location>
</feature>
<evidence type="ECO:0000256" key="1">
    <source>
        <dbReference type="SAM" id="MobiDB-lite"/>
    </source>
</evidence>
<name>A0A0E9T3A9_ANGAN</name>
<feature type="region of interest" description="Disordered" evidence="1">
    <location>
        <begin position="1"/>
        <end position="22"/>
    </location>
</feature>
<accession>A0A0E9T3A9</accession>
<protein>
    <submittedName>
        <fullName evidence="2">Uncharacterized protein</fullName>
    </submittedName>
</protein>
<reference evidence="2" key="1">
    <citation type="submission" date="2014-11" db="EMBL/GenBank/DDBJ databases">
        <authorList>
            <person name="Amaro Gonzalez C."/>
        </authorList>
    </citation>
    <scope>NUCLEOTIDE SEQUENCE</scope>
</reference>
<reference evidence="2" key="2">
    <citation type="journal article" date="2015" name="Fish Shellfish Immunol.">
        <title>Early steps in the European eel (Anguilla anguilla)-Vibrio vulnificus interaction in the gills: Role of the RtxA13 toxin.</title>
        <authorList>
            <person name="Callol A."/>
            <person name="Pajuelo D."/>
            <person name="Ebbesson L."/>
            <person name="Teles M."/>
            <person name="MacKenzie S."/>
            <person name="Amaro C."/>
        </authorList>
    </citation>
    <scope>NUCLEOTIDE SEQUENCE</scope>
</reference>
<sequence>MLATNNEIDLQSKREGFAEAPG</sequence>
<evidence type="ECO:0000313" key="2">
    <source>
        <dbReference type="EMBL" id="JAH48111.1"/>
    </source>
</evidence>
<organism evidence="2">
    <name type="scientific">Anguilla anguilla</name>
    <name type="common">European freshwater eel</name>
    <name type="synonym">Muraena anguilla</name>
    <dbReference type="NCBI Taxonomy" id="7936"/>
    <lineage>
        <taxon>Eukaryota</taxon>
        <taxon>Metazoa</taxon>
        <taxon>Chordata</taxon>
        <taxon>Craniata</taxon>
        <taxon>Vertebrata</taxon>
        <taxon>Euteleostomi</taxon>
        <taxon>Actinopterygii</taxon>
        <taxon>Neopterygii</taxon>
        <taxon>Teleostei</taxon>
        <taxon>Anguilliformes</taxon>
        <taxon>Anguillidae</taxon>
        <taxon>Anguilla</taxon>
    </lineage>
</organism>
<dbReference type="EMBL" id="GBXM01060466">
    <property type="protein sequence ID" value="JAH48111.1"/>
    <property type="molecule type" value="Transcribed_RNA"/>
</dbReference>
<proteinExistence type="predicted"/>
<dbReference type="AlphaFoldDB" id="A0A0E9T3A9"/>